<comment type="caution">
    <text evidence="1">The sequence shown here is derived from an EMBL/GenBank/DDBJ whole genome shotgun (WGS) entry which is preliminary data.</text>
</comment>
<dbReference type="EMBL" id="BNEK01000003">
    <property type="protein sequence ID" value="GHJ28911.1"/>
    <property type="molecule type" value="Genomic_DNA"/>
</dbReference>
<proteinExistence type="predicted"/>
<name>A0ABQ3U0X1_STRHY</name>
<keyword evidence="2" id="KW-1185">Reference proteome</keyword>
<dbReference type="Proteomes" id="UP001054854">
    <property type="component" value="Unassembled WGS sequence"/>
</dbReference>
<dbReference type="Gene3D" id="2.30.110.10">
    <property type="entry name" value="Electron Transport, Fmn-binding Protein, Chain A"/>
    <property type="match status" value="1"/>
</dbReference>
<protein>
    <recommendedName>
        <fullName evidence="3">DUF385 domain-containing protein</fullName>
    </recommendedName>
</protein>
<evidence type="ECO:0000313" key="1">
    <source>
        <dbReference type="EMBL" id="GHJ28911.1"/>
    </source>
</evidence>
<gene>
    <name evidence="1" type="ORF">TPA0910_33440</name>
</gene>
<dbReference type="InterPro" id="IPR012349">
    <property type="entry name" value="Split_barrel_FMN-bd"/>
</dbReference>
<sequence length="127" mass="13592">MRYKGPLSKRVTGPVNRWVAGLRSSPRWGRLVSGRLTVVTYTGRRSGRTFSTPVAYRRAADLVTIRVAMPERKAWWRNFTGAGGPISLDLDGGARTGHAVARVDGKGRVTVAVRLDPGPPAGGGSGH</sequence>
<accession>A0ABQ3U0X1</accession>
<evidence type="ECO:0000313" key="2">
    <source>
        <dbReference type="Proteomes" id="UP001054854"/>
    </source>
</evidence>
<organism evidence="1 2">
    <name type="scientific">Streptomyces hygroscopicus</name>
    <dbReference type="NCBI Taxonomy" id="1912"/>
    <lineage>
        <taxon>Bacteria</taxon>
        <taxon>Bacillati</taxon>
        <taxon>Actinomycetota</taxon>
        <taxon>Actinomycetes</taxon>
        <taxon>Kitasatosporales</taxon>
        <taxon>Streptomycetaceae</taxon>
        <taxon>Streptomyces</taxon>
        <taxon>Streptomyces violaceusniger group</taxon>
    </lineage>
</organism>
<reference evidence="1" key="1">
    <citation type="submission" date="2024-05" db="EMBL/GenBank/DDBJ databases">
        <title>Whole genome shotgun sequence of Streptomyces hygroscopicus NBRC 113678.</title>
        <authorList>
            <person name="Komaki H."/>
            <person name="Tamura T."/>
        </authorList>
    </citation>
    <scope>NUCLEOTIDE SEQUENCE</scope>
    <source>
        <strain evidence="1">N11-34</strain>
    </source>
</reference>
<evidence type="ECO:0008006" key="3">
    <source>
        <dbReference type="Google" id="ProtNLM"/>
    </source>
</evidence>